<dbReference type="Gene3D" id="3.40.630.30">
    <property type="match status" value="1"/>
</dbReference>
<comment type="caution">
    <text evidence="2">The sequence shown here is derived from an EMBL/GenBank/DDBJ whole genome shotgun (WGS) entry which is preliminary data.</text>
</comment>
<dbReference type="Pfam" id="PF08445">
    <property type="entry name" value="FR47"/>
    <property type="match status" value="1"/>
</dbReference>
<protein>
    <recommendedName>
        <fullName evidence="1">N-acetyltransferase domain-containing protein</fullName>
    </recommendedName>
</protein>
<accession>A0ABD2NIW3</accession>
<dbReference type="InterPro" id="IPR013653">
    <property type="entry name" value="GCN5-like_dom"/>
</dbReference>
<dbReference type="AlphaFoldDB" id="A0ABD2NIW3"/>
<evidence type="ECO:0000313" key="3">
    <source>
        <dbReference type="Proteomes" id="UP001516400"/>
    </source>
</evidence>
<sequence>MTKTPNNKMYESFSVFCPCDQLDNLDLLKEEDVLIDWTQPIYLNFTHASIMERIEEFYSEIGTLEKLTGDVFVQSGTWEEESTEMEFVDDAEMLQLTPEHVSTIYELYPANHMECVEVFEKLLERLPCYGIFSQSGELAAWMVQSYYGAMFSMQTKPDYRRKGYGLFLAKYLSNIVKDRGYIPFVVIRPGNDASTGLYTKLGFKKHFKTVRAILHPHGMANDHQGGGEAS</sequence>
<dbReference type="InterPro" id="IPR053225">
    <property type="entry name" value="Acyl-CoA_N-acyltransferase"/>
</dbReference>
<evidence type="ECO:0000259" key="1">
    <source>
        <dbReference type="PROSITE" id="PS51186"/>
    </source>
</evidence>
<dbReference type="InterPro" id="IPR000182">
    <property type="entry name" value="GNAT_dom"/>
</dbReference>
<reference evidence="2 3" key="1">
    <citation type="journal article" date="2021" name="BMC Biol.">
        <title>Horizontally acquired antibacterial genes associated with adaptive radiation of ladybird beetles.</title>
        <authorList>
            <person name="Li H.S."/>
            <person name="Tang X.F."/>
            <person name="Huang Y.H."/>
            <person name="Xu Z.Y."/>
            <person name="Chen M.L."/>
            <person name="Du X.Y."/>
            <person name="Qiu B.Y."/>
            <person name="Chen P.T."/>
            <person name="Zhang W."/>
            <person name="Slipinski A."/>
            <person name="Escalona H.E."/>
            <person name="Waterhouse R.M."/>
            <person name="Zwick A."/>
            <person name="Pang H."/>
        </authorList>
    </citation>
    <scope>NUCLEOTIDE SEQUENCE [LARGE SCALE GENOMIC DNA]</scope>
    <source>
        <strain evidence="2">SYSU2018</strain>
    </source>
</reference>
<name>A0ABD2NIW3_9CUCU</name>
<dbReference type="Proteomes" id="UP001516400">
    <property type="component" value="Unassembled WGS sequence"/>
</dbReference>
<proteinExistence type="predicted"/>
<dbReference type="SUPFAM" id="SSF55729">
    <property type="entry name" value="Acyl-CoA N-acyltransferases (Nat)"/>
    <property type="match status" value="1"/>
</dbReference>
<dbReference type="EMBL" id="JABFTP020000124">
    <property type="protein sequence ID" value="KAL3278718.1"/>
    <property type="molecule type" value="Genomic_DNA"/>
</dbReference>
<organism evidence="2 3">
    <name type="scientific">Cryptolaemus montrouzieri</name>
    <dbReference type="NCBI Taxonomy" id="559131"/>
    <lineage>
        <taxon>Eukaryota</taxon>
        <taxon>Metazoa</taxon>
        <taxon>Ecdysozoa</taxon>
        <taxon>Arthropoda</taxon>
        <taxon>Hexapoda</taxon>
        <taxon>Insecta</taxon>
        <taxon>Pterygota</taxon>
        <taxon>Neoptera</taxon>
        <taxon>Endopterygota</taxon>
        <taxon>Coleoptera</taxon>
        <taxon>Polyphaga</taxon>
        <taxon>Cucujiformia</taxon>
        <taxon>Coccinelloidea</taxon>
        <taxon>Coccinellidae</taxon>
        <taxon>Scymninae</taxon>
        <taxon>Scymnini</taxon>
        <taxon>Cryptolaemus</taxon>
    </lineage>
</organism>
<dbReference type="PANTHER" id="PTHR20958:SF9">
    <property type="entry name" value="RE58324P"/>
    <property type="match status" value="1"/>
</dbReference>
<dbReference type="PROSITE" id="PS51186">
    <property type="entry name" value="GNAT"/>
    <property type="match status" value="1"/>
</dbReference>
<gene>
    <name evidence="2" type="ORF">HHI36_016250</name>
</gene>
<dbReference type="InterPro" id="IPR016181">
    <property type="entry name" value="Acyl_CoA_acyltransferase"/>
</dbReference>
<keyword evidence="3" id="KW-1185">Reference proteome</keyword>
<feature type="domain" description="N-acetyltransferase" evidence="1">
    <location>
        <begin position="91"/>
        <end position="220"/>
    </location>
</feature>
<evidence type="ECO:0000313" key="2">
    <source>
        <dbReference type="EMBL" id="KAL3278718.1"/>
    </source>
</evidence>
<dbReference type="PANTHER" id="PTHR20958">
    <property type="entry name" value="GLYCINE N-ACYLTRANSFERASE-LIKE PROTEIN"/>
    <property type="match status" value="1"/>
</dbReference>